<dbReference type="Proteomes" id="UP000182658">
    <property type="component" value="Unassembled WGS sequence"/>
</dbReference>
<evidence type="ECO:0000313" key="3">
    <source>
        <dbReference type="Proteomes" id="UP000182658"/>
    </source>
</evidence>
<dbReference type="InParanoid" id="A0A1J7IMG3"/>
<gene>
    <name evidence="2" type="ORF">CONLIGDRAFT_681607</name>
</gene>
<feature type="compositionally biased region" description="Basic and acidic residues" evidence="1">
    <location>
        <begin position="163"/>
        <end position="191"/>
    </location>
</feature>
<feature type="region of interest" description="Disordered" evidence="1">
    <location>
        <begin position="155"/>
        <end position="198"/>
    </location>
</feature>
<evidence type="ECO:0000256" key="1">
    <source>
        <dbReference type="SAM" id="MobiDB-lite"/>
    </source>
</evidence>
<name>A0A1J7IMG3_9PEZI</name>
<sequence length="198" mass="22281">MGLSLLSWFEDRVKDENLYLLLFRRRYGAKHQRGRAERTELISGTRLLAEAEKLVSLSIPQTYMAAAVDKGEEQVLEGDRRGSMHIRDSMGKILIHEPRYLGFKLPGLGAEVMKAVLLASSLFWALKMIAMQGLGNPNSHSGCFFVQAHTERPVAARGQMQSRDGELDHLSTPHEQSEGNPEHVSDPDRRRTCVLTVR</sequence>
<reference evidence="2 3" key="1">
    <citation type="submission" date="2016-10" db="EMBL/GenBank/DDBJ databases">
        <title>Draft genome sequence of Coniochaeta ligniaria NRRL30616, a lignocellulolytic fungus for bioabatement of inhibitors in plant biomass hydrolysates.</title>
        <authorList>
            <consortium name="DOE Joint Genome Institute"/>
            <person name="Jimenez D.J."/>
            <person name="Hector R.E."/>
            <person name="Riley R."/>
            <person name="Sun H."/>
            <person name="Grigoriev I.V."/>
            <person name="Van Elsas J.D."/>
            <person name="Nichols N.N."/>
        </authorList>
    </citation>
    <scope>NUCLEOTIDE SEQUENCE [LARGE SCALE GENOMIC DNA]</scope>
    <source>
        <strain evidence="2 3">NRRL 30616</strain>
    </source>
</reference>
<organism evidence="2 3">
    <name type="scientific">Coniochaeta ligniaria NRRL 30616</name>
    <dbReference type="NCBI Taxonomy" id="1408157"/>
    <lineage>
        <taxon>Eukaryota</taxon>
        <taxon>Fungi</taxon>
        <taxon>Dikarya</taxon>
        <taxon>Ascomycota</taxon>
        <taxon>Pezizomycotina</taxon>
        <taxon>Sordariomycetes</taxon>
        <taxon>Sordariomycetidae</taxon>
        <taxon>Coniochaetales</taxon>
        <taxon>Coniochaetaceae</taxon>
        <taxon>Coniochaeta</taxon>
    </lineage>
</organism>
<proteinExistence type="predicted"/>
<dbReference type="AlphaFoldDB" id="A0A1J7IMG3"/>
<dbReference type="EMBL" id="KV875098">
    <property type="protein sequence ID" value="OIW28662.1"/>
    <property type="molecule type" value="Genomic_DNA"/>
</dbReference>
<protein>
    <submittedName>
        <fullName evidence="2">Uncharacterized protein</fullName>
    </submittedName>
</protein>
<evidence type="ECO:0000313" key="2">
    <source>
        <dbReference type="EMBL" id="OIW28662.1"/>
    </source>
</evidence>
<accession>A0A1J7IMG3</accession>
<keyword evidence="3" id="KW-1185">Reference proteome</keyword>